<dbReference type="RefSeq" id="WP_066650510.1">
    <property type="nucleotide sequence ID" value="NZ_VWXL01000077.1"/>
</dbReference>
<dbReference type="GO" id="GO:0005829">
    <property type="term" value="C:cytosol"/>
    <property type="evidence" value="ECO:0007669"/>
    <property type="project" value="TreeGrafter"/>
</dbReference>
<feature type="binding site" evidence="2">
    <location>
        <begin position="189"/>
        <end position="191"/>
    </location>
    <ligand>
        <name>substrate</name>
    </ligand>
</feature>
<dbReference type="GO" id="GO:0016094">
    <property type="term" value="P:polyprenol biosynthetic process"/>
    <property type="evidence" value="ECO:0007669"/>
    <property type="project" value="TreeGrafter"/>
</dbReference>
<evidence type="ECO:0000313" key="3">
    <source>
        <dbReference type="EMBL" id="MVB11913.1"/>
    </source>
</evidence>
<feature type="binding site" evidence="2">
    <location>
        <begin position="60"/>
        <end position="62"/>
    </location>
    <ligand>
        <name>substrate</name>
    </ligand>
</feature>
<feature type="binding site" evidence="2">
    <location>
        <position position="32"/>
    </location>
    <ligand>
        <name>substrate</name>
    </ligand>
</feature>
<comment type="similarity">
    <text evidence="2">Belongs to the UPP synthase family.</text>
</comment>
<evidence type="ECO:0000313" key="4">
    <source>
        <dbReference type="Proteomes" id="UP000469440"/>
    </source>
</evidence>
<comment type="function">
    <text evidence="2">Catalyzes the condensation of isopentenyl diphosphate (IPP) with allylic pyrophosphates generating different type of terpenoids.</text>
</comment>
<dbReference type="NCBIfam" id="TIGR00055">
    <property type="entry name" value="uppS"/>
    <property type="match status" value="1"/>
</dbReference>
<reference evidence="3 4" key="1">
    <citation type="submission" date="2019-09" db="EMBL/GenBank/DDBJ databases">
        <title>Genome sequence of Clostridium sp. EA1.</title>
        <authorList>
            <person name="Poehlein A."/>
            <person name="Bengelsdorf F.R."/>
            <person name="Daniel R."/>
        </authorList>
    </citation>
    <scope>NUCLEOTIDE SEQUENCE [LARGE SCALE GENOMIC DNA]</scope>
    <source>
        <strain evidence="3 4">EA1</strain>
    </source>
</reference>
<keyword evidence="1 2" id="KW-0808">Transferase</keyword>
<comment type="subunit">
    <text evidence="2">Homodimer.</text>
</comment>
<feature type="binding site" evidence="2">
    <location>
        <position position="15"/>
    </location>
    <ligand>
        <name>Mg(2+)</name>
        <dbReference type="ChEBI" id="CHEBI:18420"/>
    </ligand>
</feature>
<dbReference type="HAMAP" id="MF_01139">
    <property type="entry name" value="ISPT"/>
    <property type="match status" value="1"/>
</dbReference>
<comment type="cofactor">
    <cofactor evidence="2">
        <name>Mg(2+)</name>
        <dbReference type="ChEBI" id="CHEBI:18420"/>
    </cofactor>
    <text evidence="2">Binds 2 magnesium ions per subunit.</text>
</comment>
<dbReference type="InterPro" id="IPR018520">
    <property type="entry name" value="UPP_synth-like_CS"/>
</dbReference>
<feature type="binding site" evidence="2">
    <location>
        <position position="64"/>
    </location>
    <ligand>
        <name>substrate</name>
    </ligand>
</feature>
<dbReference type="CDD" id="cd00475">
    <property type="entry name" value="Cis_IPPS"/>
    <property type="match status" value="1"/>
</dbReference>
<dbReference type="FunFam" id="3.40.1180.10:FF:000001">
    <property type="entry name" value="(2E,6E)-farnesyl-diphosphate-specific ditrans,polycis-undecaprenyl-diphosphate synthase"/>
    <property type="match status" value="1"/>
</dbReference>
<dbReference type="PANTHER" id="PTHR10291:SF0">
    <property type="entry name" value="DEHYDRODOLICHYL DIPHOSPHATE SYNTHASE 2"/>
    <property type="match status" value="1"/>
</dbReference>
<dbReference type="PROSITE" id="PS01066">
    <property type="entry name" value="UPP_SYNTHASE"/>
    <property type="match status" value="1"/>
</dbReference>
<dbReference type="OrthoDB" id="4191603at2"/>
<dbReference type="NCBIfam" id="NF011405">
    <property type="entry name" value="PRK14830.1"/>
    <property type="match status" value="1"/>
</dbReference>
<feature type="binding site" evidence="2">
    <location>
        <position position="28"/>
    </location>
    <ligand>
        <name>substrate</name>
    </ligand>
</feature>
<dbReference type="InterPro" id="IPR001441">
    <property type="entry name" value="UPP_synth-like"/>
</dbReference>
<dbReference type="GO" id="GO:0008834">
    <property type="term" value="F:ditrans,polycis-undecaprenyl-diphosphate synthase [(2E,6E)-farnesyl-diphosphate specific] activity"/>
    <property type="evidence" value="ECO:0007669"/>
    <property type="project" value="TreeGrafter"/>
</dbReference>
<dbReference type="Pfam" id="PF01255">
    <property type="entry name" value="Prenyltransf"/>
    <property type="match status" value="1"/>
</dbReference>
<feature type="binding site" evidence="2">
    <location>
        <position position="66"/>
    </location>
    <ligand>
        <name>substrate</name>
    </ligand>
</feature>
<sequence length="235" mass="26742">MTAKILPVHVGIIMDGNGRWAQKRGMPRSAGHAAGAAVFKTIVRYCNQIGIRYLTIYAFSTENWKRPQNEVLTLIKLFKQYLSDALTNFLDENIQVRFLGDETAFDPRLRELIDETVRVSKDKTGMVLNIALNYGGRAEIVQAAKALVRDVQNGTLPPDEIGEEDFARRLYTAGQPDPDLIIRPSGEQRISNFLLWQSAYTEYIFMDILWPDFKPNDLDRALDLYAARNRRFGGI</sequence>
<feature type="active site" description="Proton acceptor" evidence="2">
    <location>
        <position position="63"/>
    </location>
</feature>
<dbReference type="AlphaFoldDB" id="A0A6N8I312"/>
<feature type="binding site" evidence="2">
    <location>
        <position position="20"/>
    </location>
    <ligand>
        <name>substrate</name>
    </ligand>
</feature>
<proteinExistence type="inferred from homology"/>
<dbReference type="SUPFAM" id="SSF64005">
    <property type="entry name" value="Undecaprenyl diphosphate synthase"/>
    <property type="match status" value="1"/>
</dbReference>
<accession>A0A6N8I312</accession>
<comment type="caution">
    <text evidence="3">The sequence shown here is derived from an EMBL/GenBank/DDBJ whole genome shotgun (WGS) entry which is preliminary data.</text>
</comment>
<keyword evidence="4" id="KW-1185">Reference proteome</keyword>
<feature type="active site" evidence="2">
    <location>
        <position position="15"/>
    </location>
</feature>
<evidence type="ECO:0000256" key="1">
    <source>
        <dbReference type="ARBA" id="ARBA00022679"/>
    </source>
</evidence>
<dbReference type="GO" id="GO:0000287">
    <property type="term" value="F:magnesium ion binding"/>
    <property type="evidence" value="ECO:0007669"/>
    <property type="project" value="UniProtKB-UniRule"/>
</dbReference>
<gene>
    <name evidence="3" type="primary">uppS_2</name>
    <name evidence="3" type="ORF">CAFE_26420</name>
</gene>
<dbReference type="PANTHER" id="PTHR10291">
    <property type="entry name" value="DEHYDRODOLICHYL DIPHOSPHATE SYNTHASE FAMILY MEMBER"/>
    <property type="match status" value="1"/>
</dbReference>
<name>A0A6N8I312_9FIRM</name>
<keyword evidence="2" id="KW-0460">Magnesium</keyword>
<dbReference type="EMBL" id="VWXL01000077">
    <property type="protein sequence ID" value="MVB11913.1"/>
    <property type="molecule type" value="Genomic_DNA"/>
</dbReference>
<dbReference type="Proteomes" id="UP000469440">
    <property type="component" value="Unassembled WGS sequence"/>
</dbReference>
<feature type="binding site" evidence="2">
    <location>
        <position position="202"/>
    </location>
    <ligand>
        <name>Mg(2+)</name>
        <dbReference type="ChEBI" id="CHEBI:18420"/>
    </ligand>
</feature>
<organism evidence="3 4">
    <name type="scientific">Caproicibacter fermentans</name>
    <dbReference type="NCBI Taxonomy" id="2576756"/>
    <lineage>
        <taxon>Bacteria</taxon>
        <taxon>Bacillati</taxon>
        <taxon>Bacillota</taxon>
        <taxon>Clostridia</taxon>
        <taxon>Eubacteriales</taxon>
        <taxon>Acutalibacteraceae</taxon>
        <taxon>Caproicibacter</taxon>
    </lineage>
</organism>
<keyword evidence="2" id="KW-0479">Metal-binding</keyword>
<feature type="binding site" evidence="2">
    <location>
        <begin position="16"/>
        <end position="19"/>
    </location>
    <ligand>
        <name>substrate</name>
    </ligand>
</feature>
<dbReference type="Gene3D" id="3.40.1180.10">
    <property type="entry name" value="Decaprenyl diphosphate synthase-like"/>
    <property type="match status" value="1"/>
</dbReference>
<dbReference type="GO" id="GO:0030145">
    <property type="term" value="F:manganese ion binding"/>
    <property type="evidence" value="ECO:0007669"/>
    <property type="project" value="TreeGrafter"/>
</dbReference>
<feature type="binding site" evidence="2">
    <location>
        <position position="183"/>
    </location>
    <ligand>
        <name>substrate</name>
    </ligand>
</feature>
<evidence type="ECO:0000256" key="2">
    <source>
        <dbReference type="HAMAP-Rule" id="MF_01139"/>
    </source>
</evidence>
<dbReference type="InterPro" id="IPR036424">
    <property type="entry name" value="UPP_synth-like_sf"/>
</dbReference>
<dbReference type="EC" id="2.5.1.-" evidence="2"/>
<protein>
    <recommendedName>
        <fullName evidence="2">Isoprenyl transferase</fullName>
        <ecNumber evidence="2">2.5.1.-</ecNumber>
    </recommendedName>
</protein>